<dbReference type="PANTHER" id="PTHR22989">
    <property type="entry name" value="UNCHARACTERIZED DUF13 C.ELEGANS"/>
    <property type="match status" value="1"/>
</dbReference>
<dbReference type="AlphaFoldDB" id="A0A8R1DUN2"/>
<keyword evidence="3" id="KW-1185">Reference proteome</keyword>
<dbReference type="Pfam" id="PF05050">
    <property type="entry name" value="Methyltransf_21"/>
    <property type="match status" value="1"/>
</dbReference>
<accession>A0A8R1DUN2</accession>
<dbReference type="OMA" id="NGIVICH"/>
<evidence type="ECO:0000313" key="3">
    <source>
        <dbReference type="Proteomes" id="UP000005237"/>
    </source>
</evidence>
<evidence type="ECO:0000259" key="1">
    <source>
        <dbReference type="Pfam" id="PF05050"/>
    </source>
</evidence>
<organism evidence="2 3">
    <name type="scientific">Caenorhabditis japonica</name>
    <dbReference type="NCBI Taxonomy" id="281687"/>
    <lineage>
        <taxon>Eukaryota</taxon>
        <taxon>Metazoa</taxon>
        <taxon>Ecdysozoa</taxon>
        <taxon>Nematoda</taxon>
        <taxon>Chromadorea</taxon>
        <taxon>Rhabditida</taxon>
        <taxon>Rhabditina</taxon>
        <taxon>Rhabditomorpha</taxon>
        <taxon>Rhabditoidea</taxon>
        <taxon>Rhabditidae</taxon>
        <taxon>Peloderinae</taxon>
        <taxon>Caenorhabditis</taxon>
    </lineage>
</organism>
<dbReference type="PANTHER" id="PTHR22989:SF4">
    <property type="entry name" value="METHYLTRANSFERASE FKBM DOMAIN-CONTAINING PROTEIN"/>
    <property type="match status" value="1"/>
</dbReference>
<sequence>MPHIDIITFLTKFVKESTIDQFLMDNEGPEYDILPMMARGAEFDRAGIVVCQCNTEVHNADEVRKRRFLEIINTIIDDGRYAFMVSYATVHHRFFFINIEHPICVEKYFSRFFE</sequence>
<evidence type="ECO:0000313" key="2">
    <source>
        <dbReference type="EnsemblMetazoa" id="CJA11629.1"/>
    </source>
</evidence>
<dbReference type="InterPro" id="IPR006342">
    <property type="entry name" value="FkbM_mtfrase"/>
</dbReference>
<feature type="domain" description="Methyltransferase FkbM" evidence="1">
    <location>
        <begin position="3"/>
        <end position="74"/>
    </location>
</feature>
<proteinExistence type="predicted"/>
<reference evidence="2" key="2">
    <citation type="submission" date="2022-06" db="UniProtKB">
        <authorList>
            <consortium name="EnsemblMetazoa"/>
        </authorList>
    </citation>
    <scope>IDENTIFICATION</scope>
    <source>
        <strain evidence="2">DF5081</strain>
    </source>
</reference>
<dbReference type="Proteomes" id="UP000005237">
    <property type="component" value="Unassembled WGS sequence"/>
</dbReference>
<name>A0A8R1DUN2_CAEJA</name>
<reference evidence="3" key="1">
    <citation type="submission" date="2010-08" db="EMBL/GenBank/DDBJ databases">
        <authorList>
            <consortium name="Caenorhabditis japonica Sequencing Consortium"/>
            <person name="Wilson R.K."/>
        </authorList>
    </citation>
    <scope>NUCLEOTIDE SEQUENCE [LARGE SCALE GENOMIC DNA]</scope>
    <source>
        <strain evidence="3">DF5081</strain>
    </source>
</reference>
<protein>
    <submittedName>
        <fullName evidence="2">Methyltransf_21 domain-containing protein</fullName>
    </submittedName>
</protein>
<dbReference type="EnsemblMetazoa" id="CJA11629.1">
    <property type="protein sequence ID" value="CJA11629.1"/>
    <property type="gene ID" value="WBGene00130833"/>
</dbReference>